<dbReference type="Gene3D" id="1.10.10.10">
    <property type="entry name" value="Winged helix-like DNA-binding domain superfamily/Winged helix DNA-binding domain"/>
    <property type="match status" value="1"/>
</dbReference>
<dbReference type="RefSeq" id="WP_099070397.1">
    <property type="nucleotide sequence ID" value="NZ_LAHD01000065.1"/>
</dbReference>
<dbReference type="InterPro" id="IPR036390">
    <property type="entry name" value="WH_DNA-bd_sf"/>
</dbReference>
<proteinExistence type="predicted"/>
<evidence type="ECO:0000313" key="2">
    <source>
        <dbReference type="EMBL" id="PHK01788.1"/>
    </source>
</evidence>
<name>A0A9Q5ZA41_NOSLI</name>
<organism evidence="2 3">
    <name type="scientific">Nostoc linckia z8</name>
    <dbReference type="NCBI Taxonomy" id="1628746"/>
    <lineage>
        <taxon>Bacteria</taxon>
        <taxon>Bacillati</taxon>
        <taxon>Cyanobacteriota</taxon>
        <taxon>Cyanophyceae</taxon>
        <taxon>Nostocales</taxon>
        <taxon>Nostocaceae</taxon>
        <taxon>Nostoc</taxon>
    </lineage>
</organism>
<reference evidence="2 3" key="1">
    <citation type="submission" date="2015-02" db="EMBL/GenBank/DDBJ databases">
        <title>Nostoc linckia genome annotation.</title>
        <authorList>
            <person name="Zhou Z."/>
        </authorList>
    </citation>
    <scope>NUCLEOTIDE SEQUENCE [LARGE SCALE GENOMIC DNA]</scope>
    <source>
        <strain evidence="3">z8</strain>
    </source>
</reference>
<comment type="caution">
    <text evidence="2">The sequence shown here is derived from an EMBL/GenBank/DDBJ whole genome shotgun (WGS) entry which is preliminary data.</text>
</comment>
<dbReference type="InterPro" id="IPR036388">
    <property type="entry name" value="WH-like_DNA-bd_sf"/>
</dbReference>
<dbReference type="GeneID" id="57094668"/>
<evidence type="ECO:0000259" key="1">
    <source>
        <dbReference type="Pfam" id="PF03551"/>
    </source>
</evidence>
<sequence length="107" mass="12309">MAKYKTNEVIVLSALEEDLLTVLMGKGEQYGLKILEIVNQARQLYKIPELKIGSLYPTLQRMEKQNLIVSQQLECRRYYSITAYGRDALTSTNAYRKQLAEYSGDLI</sequence>
<dbReference type="AlphaFoldDB" id="A0A9Q5ZA41"/>
<dbReference type="Pfam" id="PF03551">
    <property type="entry name" value="PadR"/>
    <property type="match status" value="1"/>
</dbReference>
<gene>
    <name evidence="2" type="ORF">VF08_21250</name>
</gene>
<dbReference type="Proteomes" id="UP000222310">
    <property type="component" value="Unassembled WGS sequence"/>
</dbReference>
<dbReference type="EMBL" id="LAHD01000065">
    <property type="protein sequence ID" value="PHK01788.1"/>
    <property type="molecule type" value="Genomic_DNA"/>
</dbReference>
<accession>A0A9Q5ZA41</accession>
<dbReference type="SUPFAM" id="SSF46785">
    <property type="entry name" value="Winged helix' DNA-binding domain"/>
    <property type="match status" value="1"/>
</dbReference>
<dbReference type="InterPro" id="IPR005149">
    <property type="entry name" value="Tscrpt_reg_PadR_N"/>
</dbReference>
<protein>
    <recommendedName>
        <fullName evidence="1">Transcription regulator PadR N-terminal domain-containing protein</fullName>
    </recommendedName>
</protein>
<evidence type="ECO:0000313" key="3">
    <source>
        <dbReference type="Proteomes" id="UP000222310"/>
    </source>
</evidence>
<feature type="domain" description="Transcription regulator PadR N-terminal" evidence="1">
    <location>
        <begin position="20"/>
        <end position="90"/>
    </location>
</feature>